<organism evidence="1 2">
    <name type="scientific">Biomphalaria glabrata</name>
    <name type="common">Bloodfluke planorb</name>
    <name type="synonym">Freshwater snail</name>
    <dbReference type="NCBI Taxonomy" id="6526"/>
    <lineage>
        <taxon>Eukaryota</taxon>
        <taxon>Metazoa</taxon>
        <taxon>Spiralia</taxon>
        <taxon>Lophotrochozoa</taxon>
        <taxon>Mollusca</taxon>
        <taxon>Gastropoda</taxon>
        <taxon>Heterobranchia</taxon>
        <taxon>Euthyneura</taxon>
        <taxon>Panpulmonata</taxon>
        <taxon>Hygrophila</taxon>
        <taxon>Lymnaeoidea</taxon>
        <taxon>Planorbidae</taxon>
        <taxon>Biomphalaria</taxon>
    </lineage>
</organism>
<evidence type="ECO:0000313" key="1">
    <source>
        <dbReference type="Proteomes" id="UP001165740"/>
    </source>
</evidence>
<dbReference type="RefSeq" id="XP_055884119.1">
    <property type="nucleotide sequence ID" value="XM_056028144.1"/>
</dbReference>
<protein>
    <submittedName>
        <fullName evidence="2">Uncharacterized protein LOC129926084</fullName>
    </submittedName>
</protein>
<dbReference type="GeneID" id="129926084"/>
<name>A0A9W3AAE0_BIOGL</name>
<gene>
    <name evidence="2" type="primary">LOC129926084</name>
</gene>
<dbReference type="OrthoDB" id="6134084at2759"/>
<accession>A0A9W3AAE0</accession>
<dbReference type="OMA" id="RFYINRS"/>
<reference evidence="2" key="1">
    <citation type="submission" date="2025-08" db="UniProtKB">
        <authorList>
            <consortium name="RefSeq"/>
        </authorList>
    </citation>
    <scope>IDENTIFICATION</scope>
</reference>
<sequence>MGQHDDNPLSSSSLNGCYRLDNLGRCKKHFRSFILDNWTNVKKVKFSVYVNGSEVKYIEFDGASTTRDTWFKQALISNSSWLDIITDTSIRDFSLQGYTNNGLARRFVICGNYGSCSADVAYFLAVDQVYEYCQSNWNVPNGSFPIFITSKSENMTKISSKDHILADVMAVFVKF</sequence>
<proteinExistence type="predicted"/>
<dbReference type="AlphaFoldDB" id="A0A9W3AAE0"/>
<evidence type="ECO:0000313" key="2">
    <source>
        <dbReference type="RefSeq" id="XP_055884119.1"/>
    </source>
</evidence>
<keyword evidence="1" id="KW-1185">Reference proteome</keyword>
<dbReference type="Proteomes" id="UP001165740">
    <property type="component" value="Chromosome 4"/>
</dbReference>